<evidence type="ECO:0000313" key="2">
    <source>
        <dbReference type="EMBL" id="KAK5131770.1"/>
    </source>
</evidence>
<accession>A0ABR0KUM9</accession>
<feature type="region of interest" description="Disordered" evidence="1">
    <location>
        <begin position="14"/>
        <end position="79"/>
    </location>
</feature>
<evidence type="ECO:0000256" key="1">
    <source>
        <dbReference type="SAM" id="MobiDB-lite"/>
    </source>
</evidence>
<organism evidence="2 3">
    <name type="scientific">Cryomyces antarcticus</name>
    <dbReference type="NCBI Taxonomy" id="329879"/>
    <lineage>
        <taxon>Eukaryota</taxon>
        <taxon>Fungi</taxon>
        <taxon>Dikarya</taxon>
        <taxon>Ascomycota</taxon>
        <taxon>Pezizomycotina</taxon>
        <taxon>Dothideomycetes</taxon>
        <taxon>Dothideomycetes incertae sedis</taxon>
        <taxon>Cryomyces</taxon>
    </lineage>
</organism>
<feature type="compositionally biased region" description="Polar residues" evidence="1">
    <location>
        <begin position="55"/>
        <end position="68"/>
    </location>
</feature>
<comment type="caution">
    <text evidence="2">The sequence shown here is derived from an EMBL/GenBank/DDBJ whole genome shotgun (WGS) entry which is preliminary data.</text>
</comment>
<protein>
    <submittedName>
        <fullName evidence="2">Uncharacterized protein</fullName>
    </submittedName>
</protein>
<evidence type="ECO:0000313" key="3">
    <source>
        <dbReference type="Proteomes" id="UP001357485"/>
    </source>
</evidence>
<reference evidence="2 3" key="1">
    <citation type="submission" date="2023-08" db="EMBL/GenBank/DDBJ databases">
        <title>Black Yeasts Isolated from many extreme environments.</title>
        <authorList>
            <person name="Coleine C."/>
            <person name="Stajich J.E."/>
            <person name="Selbmann L."/>
        </authorList>
    </citation>
    <scope>NUCLEOTIDE SEQUENCE [LARGE SCALE GENOMIC DNA]</scope>
    <source>
        <strain evidence="2 3">CCFEE 536</strain>
    </source>
</reference>
<proteinExistence type="predicted"/>
<dbReference type="EMBL" id="JAVRRA010024628">
    <property type="protein sequence ID" value="KAK5131770.1"/>
    <property type="molecule type" value="Genomic_DNA"/>
</dbReference>
<keyword evidence="3" id="KW-1185">Reference proteome</keyword>
<dbReference type="Proteomes" id="UP001357485">
    <property type="component" value="Unassembled WGS sequence"/>
</dbReference>
<sequence>MAVTLEAIRCRCGENTLKSEEEDKGADPVLEDPGECEGDEKPTGERTPALGGLSQHVSTTPQGKTTMASAEPSGDGVGAVRDRTSEAQYRIACLHHARQATRPIKSVGLIVCAAQHPLAQWQTLSIQRTKGVKERWLIEANMRTYRVVKRSQSVRNHGARYTVVTVRLESPSSSAQSHMLDMLKELRDVITKKREECENNRWKYTVGGKEVVLHDVAEKVITWISKFREIGDISVGFEQVHAALPWAAVRFLLQVRKQLTVVYEALQI</sequence>
<name>A0ABR0KUM9_9PEZI</name>
<gene>
    <name evidence="2" type="ORF">LTR16_000439</name>
</gene>
<feature type="compositionally biased region" description="Acidic residues" evidence="1">
    <location>
        <begin position="22"/>
        <end position="38"/>
    </location>
</feature>